<dbReference type="EMBL" id="MZ081393">
    <property type="protein sequence ID" value="QWN56367.1"/>
    <property type="molecule type" value="Genomic_RNA"/>
</dbReference>
<dbReference type="SUPFAM" id="SSF111474">
    <property type="entry name" value="Coronavirus S2 glycoprotein"/>
    <property type="match status" value="2"/>
</dbReference>
<feature type="domain" description="Spike glycoprotein S1 coronavirus" evidence="2">
    <location>
        <begin position="237"/>
        <end position="628"/>
    </location>
</feature>
<evidence type="ECO:0000256" key="1">
    <source>
        <dbReference type="SAM" id="Phobius"/>
    </source>
</evidence>
<dbReference type="InterPro" id="IPR002551">
    <property type="entry name" value="Spike_S1_CoV"/>
</dbReference>
<dbReference type="GO" id="GO:0019031">
    <property type="term" value="C:viral envelope"/>
    <property type="evidence" value="ECO:0007669"/>
    <property type="project" value="UniProtKB-KW"/>
</dbReference>
<dbReference type="InterPro" id="IPR043607">
    <property type="entry name" value="CoV_S1_C"/>
</dbReference>
<dbReference type="Pfam" id="PF01600">
    <property type="entry name" value="CoV_S1"/>
    <property type="match status" value="1"/>
</dbReference>
<dbReference type="EMBL" id="MZ081392">
    <property type="protein sequence ID" value="QWN56358.1"/>
    <property type="molecule type" value="Genomic_RNA"/>
</dbReference>
<feature type="transmembrane region" description="Helical" evidence="1">
    <location>
        <begin position="1310"/>
        <end position="1329"/>
    </location>
</feature>
<protein>
    <submittedName>
        <fullName evidence="8">Spike glycoprotein</fullName>
    </submittedName>
</protein>
<dbReference type="InterPro" id="IPR002552">
    <property type="entry name" value="Spike_S2_CoV"/>
</dbReference>
<dbReference type="InterPro" id="IPR043614">
    <property type="entry name" value="Spike_S2_CoV_C"/>
</dbReference>
<evidence type="ECO:0000259" key="2">
    <source>
        <dbReference type="Pfam" id="PF01600"/>
    </source>
</evidence>
<evidence type="ECO:0000259" key="3">
    <source>
        <dbReference type="Pfam" id="PF01601"/>
    </source>
</evidence>
<dbReference type="GO" id="GO:0075509">
    <property type="term" value="P:endocytosis involved in viral entry into host cell"/>
    <property type="evidence" value="ECO:0007669"/>
    <property type="project" value="InterPro"/>
</dbReference>
<dbReference type="GO" id="GO:0046813">
    <property type="term" value="P:receptor-mediated virion attachment to host cell"/>
    <property type="evidence" value="ECO:0007669"/>
    <property type="project" value="InterPro"/>
</dbReference>
<reference evidence="8" key="1">
    <citation type="journal article" date="2021" name="Cell">
        <title>Identification of novel bat coronaviruses sheds light on the evolutionary origins of SARS-CoV-2 and related viruses.</title>
        <authorList>
            <person name="Zhou H."/>
            <person name="Ji J."/>
            <person name="Chen X."/>
            <person name="Bi Y."/>
            <person name="Li J."/>
            <person name="Wang Q."/>
            <person name="Hu T."/>
            <person name="Song H."/>
            <person name="Zhao R."/>
            <person name="Chen Y."/>
            <person name="Cui M."/>
            <person name="Zhang Y."/>
            <person name="Hughes A.C."/>
            <person name="Holmes E.C."/>
            <person name="Shi W."/>
        </authorList>
    </citation>
    <scope>NUCLEOTIDE SEQUENCE</scope>
    <source>
        <strain evidence="6">Bat/Yunnan/McYN19/2020</strain>
        <strain evidence="7">Bat/Yunnan/RmYN17/2020</strain>
        <strain evidence="8">Bat/Yunnan/RsYN14/2020</strain>
    </source>
</reference>
<keyword evidence="1" id="KW-0812">Transmembrane</keyword>
<dbReference type="GO" id="GO:0055036">
    <property type="term" value="C:virion membrane"/>
    <property type="evidence" value="ECO:0007669"/>
    <property type="project" value="UniProtKB-SubCell"/>
</dbReference>
<sequence>MISLAVYIAEIIAILSQLPCPGVAFRWVRSTTVNTTCGGNPGLLPNLNLGLPPNSSVFVSGYLPTNIGWICQTNSGFGATSYNDVHGLFWSYYNGTDHVEIGISAKDQQTQTNQWALYIYHSNQNNILHFRICKWLKGKYTPQDNPGLNFATGDGGSCLYRLQFNFTFQQNHVIGVTWSSDYVTFFGPSRVVRYRIENAWYRATVRCHSRETCAMYPVYNRITLNVTTNAQGLIQSYSVCDTCSGFPIHVFALMEGGYIPNDFSFNNWFMLSNTSTYLQGRVVSSQPLKLLCLWPVPVLTANADPIHFNLTNAGSQCNGYSYNGLADALRFSLNFTEDQVLNGVHNLDFLSSEGNFSLTCTNDTSVSSRMMIPFGVTKEIYRCYVASTNTNGSYVTFVGVLPPVVREIVVSRYGTVYVNGVKMLVLPSLDSVIFNVTSDVGSDFWTVAFAQESEVMLELNTTNIVDILYCDTPINKLKCQQLSFSLEDGFYASSSVYTQVTPRSYVALPYHATHTQIDLYVDPRLYQADVILINGGNQTICVNTTQFTTSFNTTHYTNTFGAIENVDCPFTFYTLNDYLTFGTICFSLHPLAGSCVMSIDSVTLGYHQPIGTLYVSHTPGNTITGVQQKTGGVYDPSILYLDQCTDYTIYGTTGKGVITKLNTSIIAGLYYVSTSGQLLGFKNATTGDVFAVRPCDLSNQLAVYQDRIVGAMTATVNTTFGFGNTTELPNFYYHSNANESCEEPVLTYGQVGICADGGLVAVSAKQSQPNPVSPIASANISVPINFTISVQVEYLQMYMQPVSVDCNTYVCNGNVHCLRLLSQYASACRNIEAALQLSARLESLEVNSVVTVAEEAVPLANISHFDNYNMSVLLPRKDGRSVIEDILFNKVVTSGLGTVDQDYKDCIKNSGVQDVADVACAQYYNGIMVLPGVVDETKMGLYTAALTGSMVMGGLTAAAAIPFSLAVQSRLNYVALQTDVLQQNQQILADAFNSAMGNVTQAFTEVNDALQQTSSAINTVAQALGKVQTVVNEQGEALSQLTRQLASNFQAISASIEDIYKRLDGLAADAQVDRLITGRLGALNAFVTQTLTKYTETRASRQLAIQKINECVKAQSARFGFCGNGTHLFSIANAAPNGIMLFHTVLVPSAYATVEAWAGVCVDNTAALILRDVRTTLFVSGTDYFVTSRDMYQPRKPVLADFVQISTCSVSYLNITGSQLSQVIPDYLDVNKTLQDFQQQLPNYTLPDLGLDLYNNTILNLTTEIAVLQNKSDSLYESTVKLQRLIEQLNQTYVDLEWLNRVENYIKWPWYVWLAILLVLIVVSFLMLYCCIATGCCGCLSCLASSCCDCGGKRLQRYEVEKVHIQ</sequence>
<dbReference type="GO" id="GO:0039654">
    <property type="term" value="P:fusion of virus membrane with host endosome membrane"/>
    <property type="evidence" value="ECO:0007669"/>
    <property type="project" value="InterPro"/>
</dbReference>
<evidence type="ECO:0000259" key="5">
    <source>
        <dbReference type="Pfam" id="PF19214"/>
    </source>
</evidence>
<feature type="domain" description="Spike glycoprotein S2 coronavirus C-terminal" evidence="5">
    <location>
        <begin position="1329"/>
        <end position="1366"/>
    </location>
</feature>
<evidence type="ECO:0000313" key="6">
    <source>
        <dbReference type="EMBL" id="QWN56358.1"/>
    </source>
</evidence>
<dbReference type="Pfam" id="PF19209">
    <property type="entry name" value="CoV_S1_C"/>
    <property type="match status" value="1"/>
</dbReference>
<organism evidence="8">
    <name type="scientific">Alphacoronavirus sp</name>
    <dbReference type="NCBI Taxonomy" id="1906673"/>
    <lineage>
        <taxon>Viruses</taxon>
        <taxon>Riboviria</taxon>
        <taxon>Orthornavirae</taxon>
        <taxon>Pisuviricota</taxon>
        <taxon>Pisoniviricetes</taxon>
        <taxon>Nidovirales</taxon>
        <taxon>Cornidovirineae</taxon>
        <taxon>Coronaviridae</taxon>
        <taxon>Orthocoronavirinae</taxon>
        <taxon>Alphacoronavirus</taxon>
    </lineage>
</organism>
<dbReference type="GO" id="GO:0016020">
    <property type="term" value="C:membrane"/>
    <property type="evidence" value="ECO:0007669"/>
    <property type="project" value="InterPro"/>
</dbReference>
<feature type="domain" description="Spike glycoprotein S2 coronavirus" evidence="3">
    <location>
        <begin position="779"/>
        <end position="1326"/>
    </location>
</feature>
<proteinExistence type="predicted"/>
<dbReference type="Gene3D" id="1.20.5.300">
    <property type="match status" value="2"/>
</dbReference>
<dbReference type="EMBL" id="MZ081395">
    <property type="protein sequence ID" value="QWN56385.1"/>
    <property type="molecule type" value="Genomic_RNA"/>
</dbReference>
<name>A0A8F0ZVS0_9ALPC</name>
<dbReference type="GO" id="GO:0044173">
    <property type="term" value="C:host cell endoplasmic reticulum-Golgi intermediate compartment membrane"/>
    <property type="evidence" value="ECO:0007669"/>
    <property type="project" value="UniProtKB-SubCell"/>
</dbReference>
<keyword evidence="1" id="KW-1133">Transmembrane helix</keyword>
<dbReference type="GO" id="GO:0019064">
    <property type="term" value="P:fusion of virus membrane with host plasma membrane"/>
    <property type="evidence" value="ECO:0007669"/>
    <property type="project" value="InterPro"/>
</dbReference>
<dbReference type="InterPro" id="IPR043473">
    <property type="entry name" value="S2_sf_CoV"/>
</dbReference>
<feature type="domain" description="Coronavirus spike glycoprotein S1 C-terminal" evidence="4">
    <location>
        <begin position="642"/>
        <end position="698"/>
    </location>
</feature>
<evidence type="ECO:0000313" key="8">
    <source>
        <dbReference type="EMBL" id="QWN56385.1"/>
    </source>
</evidence>
<dbReference type="CDD" id="cd22369">
    <property type="entry name" value="alphaCoV_Spike_SD1-2_S1-S2_S2"/>
    <property type="match status" value="1"/>
</dbReference>
<dbReference type="Pfam" id="PF01601">
    <property type="entry name" value="CoV_S2"/>
    <property type="match status" value="1"/>
</dbReference>
<dbReference type="Gene3D" id="2.60.40.3130">
    <property type="match status" value="1"/>
</dbReference>
<keyword evidence="1" id="KW-0472">Membrane</keyword>
<dbReference type="Pfam" id="PF19214">
    <property type="entry name" value="CoV_S2_C"/>
    <property type="match status" value="1"/>
</dbReference>
<evidence type="ECO:0000313" key="7">
    <source>
        <dbReference type="EMBL" id="QWN56367.1"/>
    </source>
</evidence>
<gene>
    <name evidence="8" type="primary">S</name>
</gene>
<evidence type="ECO:0000259" key="4">
    <source>
        <dbReference type="Pfam" id="PF19209"/>
    </source>
</evidence>
<accession>A0A8F0ZVS0</accession>